<keyword evidence="1" id="KW-1133">Transmembrane helix</keyword>
<evidence type="ECO:0000313" key="3">
    <source>
        <dbReference type="Proteomes" id="UP000199365"/>
    </source>
</evidence>
<feature type="transmembrane region" description="Helical" evidence="1">
    <location>
        <begin position="7"/>
        <end position="30"/>
    </location>
</feature>
<keyword evidence="3" id="KW-1185">Reference proteome</keyword>
<dbReference type="STRING" id="157910.SAMN05445850_8504"/>
<keyword evidence="1" id="KW-0472">Membrane</keyword>
<gene>
    <name evidence="2" type="ORF">SAMN05445850_8504</name>
</gene>
<feature type="transmembrane region" description="Helical" evidence="1">
    <location>
        <begin position="109"/>
        <end position="129"/>
    </location>
</feature>
<organism evidence="2 3">
    <name type="scientific">Paraburkholderia tuberum</name>
    <dbReference type="NCBI Taxonomy" id="157910"/>
    <lineage>
        <taxon>Bacteria</taxon>
        <taxon>Pseudomonadati</taxon>
        <taxon>Pseudomonadota</taxon>
        <taxon>Betaproteobacteria</taxon>
        <taxon>Burkholderiales</taxon>
        <taxon>Burkholderiaceae</taxon>
        <taxon>Paraburkholderia</taxon>
    </lineage>
</organism>
<dbReference type="EMBL" id="FNKX01000005">
    <property type="protein sequence ID" value="SDR62909.1"/>
    <property type="molecule type" value="Genomic_DNA"/>
</dbReference>
<evidence type="ECO:0000256" key="1">
    <source>
        <dbReference type="SAM" id="Phobius"/>
    </source>
</evidence>
<protein>
    <recommendedName>
        <fullName evidence="4">Four helix bundle sensory module for signal transduction</fullName>
    </recommendedName>
</protein>
<keyword evidence="1" id="KW-0812">Transmembrane</keyword>
<dbReference type="AlphaFoldDB" id="A0A1H1KMF0"/>
<proteinExistence type="predicted"/>
<evidence type="ECO:0008006" key="4">
    <source>
        <dbReference type="Google" id="ProtNLM"/>
    </source>
</evidence>
<sequence length="141" mass="15026">MKLRDLIKWAAVAVSIAMPLTVVSMVSAYVDNGSAMVRASLIEIDVVRLAQLAGDIRILPPTDASALLARHGLSSSEALQDRIKLAQTTFAQTHADLENTARRVWRNTAIGFFCVAISSWLAVTLAIVLPRKRAGGSAAAA</sequence>
<accession>A0A1H1KMF0</accession>
<evidence type="ECO:0000313" key="2">
    <source>
        <dbReference type="EMBL" id="SDR62909.1"/>
    </source>
</evidence>
<dbReference type="Proteomes" id="UP000199365">
    <property type="component" value="Unassembled WGS sequence"/>
</dbReference>
<name>A0A1H1KMF0_9BURK</name>
<reference evidence="3" key="1">
    <citation type="submission" date="2016-10" db="EMBL/GenBank/DDBJ databases">
        <authorList>
            <person name="Varghese N."/>
            <person name="Submissions S."/>
        </authorList>
    </citation>
    <scope>NUCLEOTIDE SEQUENCE [LARGE SCALE GENOMIC DNA]</scope>
    <source>
        <strain evidence="3">DUS833</strain>
    </source>
</reference>